<dbReference type="PROSITE" id="PS50851">
    <property type="entry name" value="CHEW"/>
    <property type="match status" value="1"/>
</dbReference>
<evidence type="ECO:0000256" key="1">
    <source>
        <dbReference type="ARBA" id="ARBA00004308"/>
    </source>
</evidence>
<evidence type="ECO:0000256" key="4">
    <source>
        <dbReference type="ARBA" id="ARBA00022519"/>
    </source>
</evidence>
<feature type="modified residue" description="4-aspartylphosphate" evidence="6">
    <location>
        <position position="57"/>
    </location>
</feature>
<evidence type="ECO:0000256" key="3">
    <source>
        <dbReference type="ARBA" id="ARBA00022475"/>
    </source>
</evidence>
<dbReference type="SUPFAM" id="SSF52172">
    <property type="entry name" value="CheY-like"/>
    <property type="match status" value="1"/>
</dbReference>
<dbReference type="GO" id="GO:0000160">
    <property type="term" value="P:phosphorelay signal transduction system"/>
    <property type="evidence" value="ECO:0007669"/>
    <property type="project" value="InterPro"/>
</dbReference>
<evidence type="ECO:0000313" key="9">
    <source>
        <dbReference type="EMBL" id="SFM62475.1"/>
    </source>
</evidence>
<dbReference type="InterPro" id="IPR011006">
    <property type="entry name" value="CheY-like_superfamily"/>
</dbReference>
<dbReference type="Gene3D" id="3.40.190.10">
    <property type="entry name" value="Periplasmic binding protein-like II"/>
    <property type="match status" value="2"/>
</dbReference>
<keyword evidence="2" id="KW-0813">Transport</keyword>
<feature type="domain" description="CheW-like" evidence="8">
    <location>
        <begin position="498"/>
        <end position="642"/>
    </location>
</feature>
<evidence type="ECO:0000259" key="7">
    <source>
        <dbReference type="PROSITE" id="PS50110"/>
    </source>
</evidence>
<dbReference type="InterPro" id="IPR002545">
    <property type="entry name" value="CheW-lke_dom"/>
</dbReference>
<dbReference type="RefSeq" id="WP_093393802.1">
    <property type="nucleotide sequence ID" value="NZ_FOUU01000002.1"/>
</dbReference>
<keyword evidence="10" id="KW-1185">Reference proteome</keyword>
<dbReference type="InterPro" id="IPR036061">
    <property type="entry name" value="CheW-like_dom_sf"/>
</dbReference>
<dbReference type="SUPFAM" id="SSF53850">
    <property type="entry name" value="Periplasmic binding protein-like II"/>
    <property type="match status" value="1"/>
</dbReference>
<dbReference type="InterPro" id="IPR001789">
    <property type="entry name" value="Sig_transdc_resp-reg_receiver"/>
</dbReference>
<dbReference type="EMBL" id="FOUU01000002">
    <property type="protein sequence ID" value="SFM62475.1"/>
    <property type="molecule type" value="Genomic_DNA"/>
</dbReference>
<dbReference type="PANTHER" id="PTHR47233:SF4">
    <property type="entry name" value="CHEMOTAXIS SIGNAL TRANSDUCTION PROTEIN"/>
    <property type="match status" value="1"/>
</dbReference>
<evidence type="ECO:0000256" key="6">
    <source>
        <dbReference type="PROSITE-ProRule" id="PRU00169"/>
    </source>
</evidence>
<dbReference type="Pfam" id="PF13379">
    <property type="entry name" value="NMT1_2"/>
    <property type="match status" value="1"/>
</dbReference>
<dbReference type="STRING" id="39841.SAMN05660836_00901"/>
<dbReference type="PROSITE" id="PS50110">
    <property type="entry name" value="RESPONSE_REGULATORY"/>
    <property type="match status" value="1"/>
</dbReference>
<dbReference type="Gene3D" id="2.30.30.40">
    <property type="entry name" value="SH3 Domains"/>
    <property type="match status" value="1"/>
</dbReference>
<keyword evidence="3" id="KW-1003">Cell membrane</keyword>
<protein>
    <submittedName>
        <fullName evidence="9">Chemotaxis signal transduction protein</fullName>
    </submittedName>
</protein>
<dbReference type="SMART" id="SM00260">
    <property type="entry name" value="CheW"/>
    <property type="match status" value="1"/>
</dbReference>
<keyword evidence="5" id="KW-0472">Membrane</keyword>
<evidence type="ECO:0000259" key="8">
    <source>
        <dbReference type="PROSITE" id="PS50851"/>
    </source>
</evidence>
<dbReference type="AlphaFoldDB" id="A0A1I4SDE1"/>
<dbReference type="Proteomes" id="UP000199611">
    <property type="component" value="Unassembled WGS sequence"/>
</dbReference>
<proteinExistence type="predicted"/>
<dbReference type="GO" id="GO:0012505">
    <property type="term" value="C:endomembrane system"/>
    <property type="evidence" value="ECO:0007669"/>
    <property type="project" value="UniProtKB-SubCell"/>
</dbReference>
<organism evidence="9 10">
    <name type="scientific">Thermodesulforhabdus norvegica</name>
    <dbReference type="NCBI Taxonomy" id="39841"/>
    <lineage>
        <taxon>Bacteria</taxon>
        <taxon>Pseudomonadati</taxon>
        <taxon>Thermodesulfobacteriota</taxon>
        <taxon>Syntrophobacteria</taxon>
        <taxon>Syntrophobacterales</taxon>
        <taxon>Thermodesulforhabdaceae</taxon>
        <taxon>Thermodesulforhabdus</taxon>
    </lineage>
</organism>
<evidence type="ECO:0000256" key="2">
    <source>
        <dbReference type="ARBA" id="ARBA00022448"/>
    </source>
</evidence>
<evidence type="ECO:0000256" key="5">
    <source>
        <dbReference type="ARBA" id="ARBA00023136"/>
    </source>
</evidence>
<name>A0A1I4SDE1_9BACT</name>
<accession>A0A1I4SDE1</accession>
<evidence type="ECO:0000313" key="10">
    <source>
        <dbReference type="Proteomes" id="UP000199611"/>
    </source>
</evidence>
<dbReference type="Pfam" id="PF00072">
    <property type="entry name" value="Response_reg"/>
    <property type="match status" value="1"/>
</dbReference>
<dbReference type="PANTHER" id="PTHR47233">
    <property type="entry name" value="CHEMOTAXIS PROTEIN CHEV"/>
    <property type="match status" value="1"/>
</dbReference>
<dbReference type="Gene3D" id="2.40.50.180">
    <property type="entry name" value="CheA-289, Domain 4"/>
    <property type="match status" value="1"/>
</dbReference>
<gene>
    <name evidence="9" type="ORF">SAMN05660836_00901</name>
</gene>
<feature type="domain" description="Response regulatory" evidence="7">
    <location>
        <begin position="6"/>
        <end position="124"/>
    </location>
</feature>
<keyword evidence="6" id="KW-0597">Phosphoprotein</keyword>
<dbReference type="SUPFAM" id="SSF50341">
    <property type="entry name" value="CheW-like"/>
    <property type="match status" value="1"/>
</dbReference>
<reference evidence="9 10" key="1">
    <citation type="submission" date="2016-10" db="EMBL/GenBank/DDBJ databases">
        <authorList>
            <person name="de Groot N.N."/>
        </authorList>
    </citation>
    <scope>NUCLEOTIDE SEQUENCE [LARGE SCALE GENOMIC DNA]</scope>
    <source>
        <strain evidence="9 10">DSM 9990</strain>
    </source>
</reference>
<keyword evidence="4" id="KW-0997">Cell inner membrane</keyword>
<dbReference type="GO" id="GO:0006935">
    <property type="term" value="P:chemotaxis"/>
    <property type="evidence" value="ECO:0007669"/>
    <property type="project" value="InterPro"/>
</dbReference>
<dbReference type="OrthoDB" id="5516036at2"/>
<dbReference type="Gene3D" id="3.40.50.2300">
    <property type="match status" value="1"/>
</dbReference>
<sequence>MNEKIRILLVEDSAITRKMETKVLKELGFDNVIEAEDGQQAVEILQKDPTISLIISDWNMPNMGGIELLRWVRSREQFKDLPFILATGRAQKKEAAEAAEAGASNIITKPFAPVELKKVIQDTLAGLTLQAKSREELKRRVPQRDDSGRVVLSIAHIQITDHLTLGVAKNFIETGKVTPKNFTLQTRCMTSWNPVQEALERAEVDGAFILAPIAMDLFAFGVPLKMISLAHKNGSICVRKKTSVTDLGSFFRGKTFVIPHELSIHHMLSHMFITAMGLKPGIAGVREGDFYYEVVPPIRMPDFLKTNPMASGFMVAEPIGTKAIAEGIAEQLFLSAELWQNHPCCIVVMREEVIEEHGEAVEEFVKLLVQAGEFISKKPETAAEIGVAFLDPNRNLGLRVPILKNVLTEPQGIKTDDLMPDHQSLTTMQRYMHDNMGIGTPVDLNAFVMEEFIERACREHTGYVPRYPQLLDPLSLIEKINRSIREGRESSKSKLGHEGKYLIFLMNGQYYGVDVMNVKEIVGIMPIRSLIQAPDYVKGIINLRGAIIPVVDLRRKLGLPETEYTERTCIIILEVPHEGKILKVGVIVDTVSHVESIKAQDIEETPGIGLYGNTGYLSAVAKTGESLKLLLSVSDLFGEGEIETLSRAA</sequence>
<dbReference type="InterPro" id="IPR044527">
    <property type="entry name" value="NrtA/CpmA_ABC-bd_dom"/>
</dbReference>
<comment type="subcellular location">
    <subcellularLocation>
        <location evidence="1">Endomembrane system</location>
    </subcellularLocation>
</comment>
<dbReference type="CDD" id="cd13553">
    <property type="entry name" value="PBP2_NrtA_CpmA_like"/>
    <property type="match status" value="1"/>
</dbReference>
<dbReference type="SMART" id="SM00448">
    <property type="entry name" value="REC"/>
    <property type="match status" value="1"/>
</dbReference>
<dbReference type="Pfam" id="PF01584">
    <property type="entry name" value="CheW"/>
    <property type="match status" value="1"/>
</dbReference>